<evidence type="ECO:0000313" key="2">
    <source>
        <dbReference type="Proteomes" id="UP000036681"/>
    </source>
</evidence>
<keyword evidence="1" id="KW-0812">Transmembrane</keyword>
<keyword evidence="2" id="KW-1185">Reference proteome</keyword>
<reference evidence="3" key="1">
    <citation type="submission" date="2017-02" db="UniProtKB">
        <authorList>
            <consortium name="WormBaseParasite"/>
        </authorList>
    </citation>
    <scope>IDENTIFICATION</scope>
</reference>
<keyword evidence="1" id="KW-1133">Transmembrane helix</keyword>
<dbReference type="AlphaFoldDB" id="A0A0M3I166"/>
<sequence>MKPTNDSTSVFLQMELPSGLLMEIVFLAAFTIEASSTIPWTFANLSSLLWSKSQSNTTNRMGISIFDEWPRSFIYTQRQYKSNRPSPYANIRKVLESKNRKLEVNKATNMHTVQQMCADPRVPPNAVGEIAACPRRERESENAEIRKEAIKRNKFTLIAVAVGFCFISTFWTFGNCLSYYRAMDESFTRILFAKRFPSVAHRLLVCSCICHHSINILHVVIIFADANYRYSPLYFNSLGRFPRLHIRSRIEAR</sequence>
<keyword evidence="1" id="KW-0472">Membrane</keyword>
<feature type="transmembrane region" description="Helical" evidence="1">
    <location>
        <begin position="200"/>
        <end position="224"/>
    </location>
</feature>
<evidence type="ECO:0000256" key="1">
    <source>
        <dbReference type="SAM" id="Phobius"/>
    </source>
</evidence>
<dbReference type="Proteomes" id="UP000036681">
    <property type="component" value="Unplaced"/>
</dbReference>
<dbReference type="WBParaSite" id="ALUE_0000997801-mRNA-1">
    <property type="protein sequence ID" value="ALUE_0000997801-mRNA-1"/>
    <property type="gene ID" value="ALUE_0000997801"/>
</dbReference>
<name>A0A0M3I166_ASCLU</name>
<proteinExistence type="predicted"/>
<accession>A0A0M3I166</accession>
<feature type="transmembrane region" description="Helical" evidence="1">
    <location>
        <begin position="155"/>
        <end position="180"/>
    </location>
</feature>
<evidence type="ECO:0000313" key="3">
    <source>
        <dbReference type="WBParaSite" id="ALUE_0000997801-mRNA-1"/>
    </source>
</evidence>
<protein>
    <submittedName>
        <fullName evidence="3">G_PROTEIN_RECEP_F1_2 domain-containing protein</fullName>
    </submittedName>
</protein>
<organism evidence="2 3">
    <name type="scientific">Ascaris lumbricoides</name>
    <name type="common">Giant roundworm</name>
    <dbReference type="NCBI Taxonomy" id="6252"/>
    <lineage>
        <taxon>Eukaryota</taxon>
        <taxon>Metazoa</taxon>
        <taxon>Ecdysozoa</taxon>
        <taxon>Nematoda</taxon>
        <taxon>Chromadorea</taxon>
        <taxon>Rhabditida</taxon>
        <taxon>Spirurina</taxon>
        <taxon>Ascaridomorpha</taxon>
        <taxon>Ascaridoidea</taxon>
        <taxon>Ascarididae</taxon>
        <taxon>Ascaris</taxon>
    </lineage>
</organism>
<feature type="transmembrane region" description="Helical" evidence="1">
    <location>
        <begin position="20"/>
        <end position="43"/>
    </location>
</feature>